<dbReference type="AlphaFoldDB" id="A0A8T3DMX8"/>
<reference evidence="1" key="1">
    <citation type="submission" date="2021-01" db="EMBL/GenBank/DDBJ databases">
        <authorList>
            <person name="Zahm M."/>
            <person name="Roques C."/>
            <person name="Cabau C."/>
            <person name="Klopp C."/>
            <person name="Donnadieu C."/>
            <person name="Jouanno E."/>
            <person name="Lampietro C."/>
            <person name="Louis A."/>
            <person name="Herpin A."/>
            <person name="Echchiki A."/>
            <person name="Berthelot C."/>
            <person name="Parey E."/>
            <person name="Roest-Crollius H."/>
            <person name="Braasch I."/>
            <person name="Postlethwait J."/>
            <person name="Bobe J."/>
            <person name="Montfort J."/>
            <person name="Bouchez O."/>
            <person name="Begum T."/>
            <person name="Mejri S."/>
            <person name="Adams A."/>
            <person name="Chen W.-J."/>
            <person name="Guiguen Y."/>
        </authorList>
    </citation>
    <scope>NUCLEOTIDE SEQUENCE</scope>
    <source>
        <tissue evidence="1">Blood</tissue>
    </source>
</reference>
<keyword evidence="2" id="KW-1185">Reference proteome</keyword>
<name>A0A8T3DMX8_9TELE</name>
<sequence>MICQQDCSVSKTSVPQKARANGVECSDEMDWECGMNDRACSGGFGINQEPMDWECSRDDKATSWVQVPIQPMDWECIDDKTSFGTEGLTEEMDWQECEGDDTSEEKAVLKCKSLYRIQMTSKALNACRTITLREMEIEWRSD</sequence>
<gene>
    <name evidence="1" type="ORF">AGOR_G00097580</name>
</gene>
<dbReference type="EMBL" id="JAERUA010000008">
    <property type="protein sequence ID" value="KAI1896707.1"/>
    <property type="molecule type" value="Genomic_DNA"/>
</dbReference>
<evidence type="ECO:0000313" key="2">
    <source>
        <dbReference type="Proteomes" id="UP000829720"/>
    </source>
</evidence>
<organism evidence="1 2">
    <name type="scientific">Albula goreensis</name>
    <dbReference type="NCBI Taxonomy" id="1534307"/>
    <lineage>
        <taxon>Eukaryota</taxon>
        <taxon>Metazoa</taxon>
        <taxon>Chordata</taxon>
        <taxon>Craniata</taxon>
        <taxon>Vertebrata</taxon>
        <taxon>Euteleostomi</taxon>
        <taxon>Actinopterygii</taxon>
        <taxon>Neopterygii</taxon>
        <taxon>Teleostei</taxon>
        <taxon>Albuliformes</taxon>
        <taxon>Albulidae</taxon>
        <taxon>Albula</taxon>
    </lineage>
</organism>
<evidence type="ECO:0000313" key="1">
    <source>
        <dbReference type="EMBL" id="KAI1896707.1"/>
    </source>
</evidence>
<dbReference type="Proteomes" id="UP000829720">
    <property type="component" value="Unassembled WGS sequence"/>
</dbReference>
<accession>A0A8T3DMX8</accession>
<proteinExistence type="predicted"/>
<comment type="caution">
    <text evidence="1">The sequence shown here is derived from an EMBL/GenBank/DDBJ whole genome shotgun (WGS) entry which is preliminary data.</text>
</comment>
<protein>
    <submittedName>
        <fullName evidence="1">Uncharacterized protein</fullName>
    </submittedName>
</protein>